<keyword evidence="3" id="KW-1185">Reference proteome</keyword>
<gene>
    <name evidence="2" type="ORF">AQPE_0985</name>
</gene>
<dbReference type="AlphaFoldDB" id="A0A5K7S5K7"/>
<dbReference type="KEGG" id="anf:AQPE_0985"/>
<feature type="compositionally biased region" description="Basic and acidic residues" evidence="1">
    <location>
        <begin position="16"/>
        <end position="26"/>
    </location>
</feature>
<sequence>MTPKGFQNSAPTKSPFRMERTDRVDPQEGQGMPVIRLNKQTPGSMDSEIFL</sequence>
<dbReference type="Proteomes" id="UP001193389">
    <property type="component" value="Chromosome"/>
</dbReference>
<name>A0A5K7S5K7_9BACT</name>
<evidence type="ECO:0000256" key="1">
    <source>
        <dbReference type="SAM" id="MobiDB-lite"/>
    </source>
</evidence>
<proteinExistence type="predicted"/>
<evidence type="ECO:0000313" key="2">
    <source>
        <dbReference type="EMBL" id="BBE16838.1"/>
    </source>
</evidence>
<feature type="region of interest" description="Disordered" evidence="1">
    <location>
        <begin position="1"/>
        <end position="51"/>
    </location>
</feature>
<dbReference type="EMBL" id="AP018694">
    <property type="protein sequence ID" value="BBE16838.1"/>
    <property type="molecule type" value="Genomic_DNA"/>
</dbReference>
<reference evidence="2" key="1">
    <citation type="journal article" date="2020" name="Int. J. Syst. Evol. Microbiol.">
        <title>Aquipluma nitroreducens gen. nov. sp. nov., a novel facultatively anaerobic bacterium isolated from a freshwater lake.</title>
        <authorList>
            <person name="Watanabe M."/>
            <person name="Kojima H."/>
            <person name="Fukui M."/>
        </authorList>
    </citation>
    <scope>NUCLEOTIDE SEQUENCE</scope>
    <source>
        <strain evidence="2">MeG22</strain>
    </source>
</reference>
<organism evidence="2 3">
    <name type="scientific">Aquipluma nitroreducens</name>
    <dbReference type="NCBI Taxonomy" id="2010828"/>
    <lineage>
        <taxon>Bacteria</taxon>
        <taxon>Pseudomonadati</taxon>
        <taxon>Bacteroidota</taxon>
        <taxon>Bacteroidia</taxon>
        <taxon>Marinilabiliales</taxon>
        <taxon>Prolixibacteraceae</taxon>
        <taxon>Aquipluma</taxon>
    </lineage>
</organism>
<feature type="compositionally biased region" description="Polar residues" evidence="1">
    <location>
        <begin position="1"/>
        <end position="12"/>
    </location>
</feature>
<evidence type="ECO:0000313" key="3">
    <source>
        <dbReference type="Proteomes" id="UP001193389"/>
    </source>
</evidence>
<accession>A0A5K7S5K7</accession>
<protein>
    <submittedName>
        <fullName evidence="2">Uncharacterized protein</fullName>
    </submittedName>
</protein>